<keyword evidence="1" id="KW-0812">Transmembrane</keyword>
<keyword evidence="3" id="KW-1185">Reference proteome</keyword>
<gene>
    <name evidence="2" type="ORF">FTX54_015340</name>
</gene>
<feature type="transmembrane region" description="Helical" evidence="1">
    <location>
        <begin position="40"/>
        <end position="59"/>
    </location>
</feature>
<feature type="transmembrane region" description="Helical" evidence="1">
    <location>
        <begin position="152"/>
        <end position="170"/>
    </location>
</feature>
<dbReference type="RefSeq" id="WP_147802784.1">
    <property type="nucleotide sequence ID" value="NZ_CP144914.1"/>
</dbReference>
<evidence type="ECO:0000313" key="2">
    <source>
        <dbReference type="EMBL" id="WWD79747.1"/>
    </source>
</evidence>
<evidence type="ECO:0000256" key="1">
    <source>
        <dbReference type="SAM" id="Phobius"/>
    </source>
</evidence>
<feature type="transmembrane region" description="Helical" evidence="1">
    <location>
        <begin position="345"/>
        <end position="365"/>
    </location>
</feature>
<evidence type="ECO:0000313" key="3">
    <source>
        <dbReference type="Proteomes" id="UP000321816"/>
    </source>
</evidence>
<keyword evidence="1" id="KW-0472">Membrane</keyword>
<organism evidence="2 3">
    <name type="scientific">Alkalicoccus halolimnae</name>
    <dbReference type="NCBI Taxonomy" id="1667239"/>
    <lineage>
        <taxon>Bacteria</taxon>
        <taxon>Bacillati</taxon>
        <taxon>Bacillota</taxon>
        <taxon>Bacilli</taxon>
        <taxon>Bacillales</taxon>
        <taxon>Bacillaceae</taxon>
        <taxon>Alkalicoccus</taxon>
    </lineage>
</organism>
<feature type="transmembrane region" description="Helical" evidence="1">
    <location>
        <begin position="177"/>
        <end position="200"/>
    </location>
</feature>
<dbReference type="InterPro" id="IPR049458">
    <property type="entry name" value="EpsG-like"/>
</dbReference>
<feature type="transmembrane region" description="Helical" evidence="1">
    <location>
        <begin position="264"/>
        <end position="281"/>
    </location>
</feature>
<dbReference type="Proteomes" id="UP000321816">
    <property type="component" value="Chromosome"/>
</dbReference>
<feature type="transmembrane region" description="Helical" evidence="1">
    <location>
        <begin position="126"/>
        <end position="146"/>
    </location>
</feature>
<dbReference type="AlphaFoldDB" id="A0A5C7F8F3"/>
<dbReference type="OrthoDB" id="4808508at2"/>
<feature type="transmembrane region" description="Helical" evidence="1">
    <location>
        <begin position="95"/>
        <end position="119"/>
    </location>
</feature>
<protein>
    <submittedName>
        <fullName evidence="2">EpsG family protein</fullName>
    </submittedName>
</protein>
<name>A0A5C7F8F3_9BACI</name>
<accession>A0A5C7F8F3</accession>
<sequence length="372" mass="43150">MSTGELKDDYMFYYFLYAIWAGFSQVTTRAAFQTEKHAKIFLGAIFLLYIGLIFATPFTSDTVRYLQYLNSISTESLFGAISGVRWEPGFVVYQWLISVFTTSPIIFIGLTISIMWVMLVTALRKVAVWHFIPLIMFGYFSFFIYFNITTNIIRQGFTVHLLLFMIIYLWKNDYKKAIVFFLAAVTFHTSALIAGVLFVIKKFNIQLKYIIAVTALSALVMVTGLNTLFLEFAGSFLGGGIGDRLLRYSSEAILERYDGEINRLDFLVFTLAWAGWGLWFLSRHLKDDLFYHWLVKSYLMLSSIFMVLGFIAYSDRIALYAWFLIPLLLFYPVTKMPGPEKNKYVIGGIIICAGMFFVFEVWEYFQRLWFII</sequence>
<proteinExistence type="predicted"/>
<dbReference type="Pfam" id="PF14897">
    <property type="entry name" value="EpsG"/>
    <property type="match status" value="1"/>
</dbReference>
<reference evidence="2 3" key="1">
    <citation type="submission" date="2024-01" db="EMBL/GenBank/DDBJ databases">
        <title>Complete Genome Sequence of Alkalicoccus halolimnae BZ-SZ-XJ29T, a Moderately Halophilic Bacterium Isolated from a Salt Lake.</title>
        <authorList>
            <person name="Zhao B."/>
        </authorList>
    </citation>
    <scope>NUCLEOTIDE SEQUENCE [LARGE SCALE GENOMIC DNA]</scope>
    <source>
        <strain evidence="2 3">BZ-SZ-XJ29</strain>
    </source>
</reference>
<feature type="transmembrane region" description="Helical" evidence="1">
    <location>
        <begin position="12"/>
        <end position="28"/>
    </location>
</feature>
<dbReference type="EMBL" id="CP144914">
    <property type="protein sequence ID" value="WWD79747.1"/>
    <property type="molecule type" value="Genomic_DNA"/>
</dbReference>
<keyword evidence="1" id="KW-1133">Transmembrane helix</keyword>
<feature type="transmembrane region" description="Helical" evidence="1">
    <location>
        <begin position="293"/>
        <end position="312"/>
    </location>
</feature>
<feature type="transmembrane region" description="Helical" evidence="1">
    <location>
        <begin position="317"/>
        <end position="333"/>
    </location>
</feature>
<dbReference type="KEGG" id="ahal:FTX54_015340"/>